<comment type="caution">
    <text evidence="1">The sequence shown here is derived from an EMBL/GenBank/DDBJ whole genome shotgun (WGS) entry which is preliminary data.</text>
</comment>
<evidence type="ECO:0000313" key="1">
    <source>
        <dbReference type="EMBL" id="MPL58469.1"/>
    </source>
</evidence>
<name>A0A644SUV2_9ZZZZ</name>
<dbReference type="AlphaFoldDB" id="A0A644SUV2"/>
<reference evidence="1" key="1">
    <citation type="submission" date="2019-08" db="EMBL/GenBank/DDBJ databases">
        <authorList>
            <person name="Kucharzyk K."/>
            <person name="Murdoch R.W."/>
            <person name="Higgins S."/>
            <person name="Loffler F."/>
        </authorList>
    </citation>
    <scope>NUCLEOTIDE SEQUENCE</scope>
</reference>
<proteinExistence type="predicted"/>
<protein>
    <submittedName>
        <fullName evidence="1">Uncharacterized protein</fullName>
    </submittedName>
</protein>
<accession>A0A644SUV2</accession>
<organism evidence="1">
    <name type="scientific">bioreactor metagenome</name>
    <dbReference type="NCBI Taxonomy" id="1076179"/>
    <lineage>
        <taxon>unclassified sequences</taxon>
        <taxon>metagenomes</taxon>
        <taxon>ecological metagenomes</taxon>
    </lineage>
</organism>
<dbReference type="EMBL" id="VSSQ01000007">
    <property type="protein sequence ID" value="MPL58469.1"/>
    <property type="molecule type" value="Genomic_DNA"/>
</dbReference>
<sequence length="92" mass="10657">MSERMSLQEVLREYGVPLITLDVAASREECLNLRERLMEIRNVSQGKEQGYLEVQCSFFIDVHDIDRYLAGELPNLAAIYAFPEDVKAYKEE</sequence>
<gene>
    <name evidence="1" type="ORF">SDC9_04002</name>
</gene>